<evidence type="ECO:0000259" key="2">
    <source>
        <dbReference type="Pfam" id="PF00535"/>
    </source>
</evidence>
<dbReference type="Pfam" id="PF00535">
    <property type="entry name" value="Glycos_transf_2"/>
    <property type="match status" value="1"/>
</dbReference>
<comment type="caution">
    <text evidence="3">The sequence shown here is derived from an EMBL/GenBank/DDBJ whole genome shotgun (WGS) entry which is preliminary data.</text>
</comment>
<dbReference type="GO" id="GO:0016740">
    <property type="term" value="F:transferase activity"/>
    <property type="evidence" value="ECO:0007669"/>
    <property type="project" value="UniProtKB-KW"/>
</dbReference>
<feature type="domain" description="Glycosyltransferase 2-like" evidence="2">
    <location>
        <begin position="5"/>
        <end position="161"/>
    </location>
</feature>
<dbReference type="PANTHER" id="PTHR48090">
    <property type="entry name" value="UNDECAPRENYL-PHOSPHATE 4-DEOXY-4-FORMAMIDO-L-ARABINOSE TRANSFERASE-RELATED"/>
    <property type="match status" value="1"/>
</dbReference>
<feature type="transmembrane region" description="Helical" evidence="1">
    <location>
        <begin position="264"/>
        <end position="287"/>
    </location>
</feature>
<dbReference type="CDD" id="cd04179">
    <property type="entry name" value="DPM_DPG-synthase_like"/>
    <property type="match status" value="1"/>
</dbReference>
<reference evidence="3 4" key="1">
    <citation type="submission" date="2018-10" db="EMBL/GenBank/DDBJ databases">
        <title>Co-occurring genomic capacity for anaerobic methane metabolism and dissimilatory sulfite reduction discovered in the Korarchaeota.</title>
        <authorList>
            <person name="Mckay L.J."/>
            <person name="Dlakic M."/>
            <person name="Fields M.W."/>
            <person name="Delmont T.O."/>
            <person name="Eren A.M."/>
            <person name="Jay Z.J."/>
            <person name="Klingelsmith K.B."/>
            <person name="Rusch D.B."/>
            <person name="Inskeep W.P."/>
        </authorList>
    </citation>
    <scope>NUCLEOTIDE SEQUENCE [LARGE SCALE GENOMIC DNA]</scope>
    <source>
        <strain evidence="3 4">WS</strain>
    </source>
</reference>
<keyword evidence="1" id="KW-0812">Transmembrane</keyword>
<dbReference type="InterPro" id="IPR001173">
    <property type="entry name" value="Glyco_trans_2-like"/>
</dbReference>
<dbReference type="SUPFAM" id="SSF53448">
    <property type="entry name" value="Nucleotide-diphospho-sugar transferases"/>
    <property type="match status" value="1"/>
</dbReference>
<keyword evidence="1" id="KW-1133">Transmembrane helix</keyword>
<protein>
    <submittedName>
        <fullName evidence="3">Glycosyltransferase family 2 protein</fullName>
    </submittedName>
</protein>
<evidence type="ECO:0000313" key="3">
    <source>
        <dbReference type="EMBL" id="RSN67089.1"/>
    </source>
</evidence>
<gene>
    <name evidence="3" type="ORF">D9Q81_09430</name>
</gene>
<dbReference type="AlphaFoldDB" id="A0A3R9PB99"/>
<keyword evidence="3" id="KW-0808">Transferase</keyword>
<name>A0A3R9PB99_9CREN</name>
<dbReference type="InterPro" id="IPR050256">
    <property type="entry name" value="Glycosyltransferase_2"/>
</dbReference>
<dbReference type="PANTHER" id="PTHR48090:SF7">
    <property type="entry name" value="RFBJ PROTEIN"/>
    <property type="match status" value="1"/>
</dbReference>
<dbReference type="EMBL" id="RCOR01000050">
    <property type="protein sequence ID" value="RSN67089.1"/>
    <property type="molecule type" value="Genomic_DNA"/>
</dbReference>
<accession>A0A3R9PB99</accession>
<evidence type="ECO:0000256" key="1">
    <source>
        <dbReference type="SAM" id="Phobius"/>
    </source>
</evidence>
<dbReference type="Proteomes" id="UP000278149">
    <property type="component" value="Unassembled WGS sequence"/>
</dbReference>
<dbReference type="RefSeq" id="WP_125743070.1">
    <property type="nucleotide sequence ID" value="NZ_RCOR01000050.1"/>
</dbReference>
<dbReference type="Gene3D" id="3.90.550.10">
    <property type="entry name" value="Spore Coat Polysaccharide Biosynthesis Protein SpsA, Chain A"/>
    <property type="match status" value="1"/>
</dbReference>
<keyword evidence="1" id="KW-0472">Membrane</keyword>
<feature type="transmembrane region" description="Helical" evidence="1">
    <location>
        <begin position="227"/>
        <end position="252"/>
    </location>
</feature>
<organism evidence="3 4">
    <name type="scientific">Candidatus Korarchaeum cryptofilum</name>
    <dbReference type="NCBI Taxonomy" id="498846"/>
    <lineage>
        <taxon>Archaea</taxon>
        <taxon>Thermoproteota</taxon>
        <taxon>Candidatus Korarchaeia</taxon>
        <taxon>Candidatus Korarchaeales</taxon>
        <taxon>Candidatus Korarchaeaceae</taxon>
        <taxon>Candidatus Korarchaeum</taxon>
    </lineage>
</organism>
<dbReference type="InterPro" id="IPR029044">
    <property type="entry name" value="Nucleotide-diphossugar_trans"/>
</dbReference>
<sequence>MKAALIPAYNEEARIAPVIVKARRHVDLVIVCDDGSDDLTGEIARSLGAEVVRHERNMGYGAALLTLFKKALEMNVSLAVTIDADGQHDPDLIPALFKPIEEGRADFVIGSRFMEGSSTPGISPFRKLALKILNFLGRRATELRVSDTQSGMRAYSRRALEIAAGAIERGMGVSLGILRELSSHGLRVAEVPISVSYIGSKPSKNPVLHFSELIATILRIVLEERPLLYLGVPGAAMLIVSLYFGLFLLNLYFSTRYFSVPMAFISLGSLMLGIILIIAALQLYSIARIRAELRKIRR</sequence>
<proteinExistence type="predicted"/>
<evidence type="ECO:0000313" key="4">
    <source>
        <dbReference type="Proteomes" id="UP000278149"/>
    </source>
</evidence>